<dbReference type="Pfam" id="PF10609">
    <property type="entry name" value="ParA"/>
    <property type="match status" value="1"/>
</dbReference>
<dbReference type="InterPro" id="IPR027417">
    <property type="entry name" value="P-loop_NTPase"/>
</dbReference>
<dbReference type="InterPro" id="IPR025501">
    <property type="entry name" value="MinD_FleN"/>
</dbReference>
<evidence type="ECO:0000313" key="4">
    <source>
        <dbReference type="Proteomes" id="UP000317839"/>
    </source>
</evidence>
<dbReference type="CDD" id="cd02038">
    <property type="entry name" value="FlhG-like"/>
    <property type="match status" value="1"/>
</dbReference>
<dbReference type="PIRSF" id="PIRSF003092">
    <property type="entry name" value="MinD"/>
    <property type="match status" value="1"/>
</dbReference>
<dbReference type="GO" id="GO:0051782">
    <property type="term" value="P:negative regulation of cell division"/>
    <property type="evidence" value="ECO:0007669"/>
    <property type="project" value="TreeGrafter"/>
</dbReference>
<dbReference type="GO" id="GO:0009898">
    <property type="term" value="C:cytoplasmic side of plasma membrane"/>
    <property type="evidence" value="ECO:0007669"/>
    <property type="project" value="TreeGrafter"/>
</dbReference>
<accession>A0A545TEI4</accession>
<dbReference type="PANTHER" id="PTHR43384">
    <property type="entry name" value="SEPTUM SITE-DETERMINING PROTEIN MIND HOMOLOG, CHLOROPLASTIC-RELATED"/>
    <property type="match status" value="1"/>
</dbReference>
<organism evidence="3 4">
    <name type="scientific">Aliikangiella marina</name>
    <dbReference type="NCBI Taxonomy" id="1712262"/>
    <lineage>
        <taxon>Bacteria</taxon>
        <taxon>Pseudomonadati</taxon>
        <taxon>Pseudomonadota</taxon>
        <taxon>Gammaproteobacteria</taxon>
        <taxon>Oceanospirillales</taxon>
        <taxon>Pleioneaceae</taxon>
        <taxon>Aliikangiella</taxon>
    </lineage>
</organism>
<keyword evidence="4" id="KW-1185">Reference proteome</keyword>
<keyword evidence="2" id="KW-0067">ATP-binding</keyword>
<sequence length="275" mass="29606">MSPTDNFKPVKVIAVTGGKGGVGKTNVSVNLSIALSQLGYRVMLLDADLGLANVDVMLGLPSKRNLSHVLSGECELKDIVIQGPHGLQIVPASSGTQNMAELSPMEHAGIIQAFSEIGHNLDYLIVDTAAGITDMVVSFTRASQEILTVVCDEPTSITDAYALMKVLNKDHQVVRFHVLANMVRTPQEGRELFAKLSGVCGKFLDVTLDYMGSIPFDENVRKSVKKQKALVDAFPRSPAAIGLKSLAKKIDQWPTPKDASGNIEFFMERLVSGAV</sequence>
<evidence type="ECO:0000256" key="2">
    <source>
        <dbReference type="ARBA" id="ARBA00022840"/>
    </source>
</evidence>
<evidence type="ECO:0000256" key="1">
    <source>
        <dbReference type="ARBA" id="ARBA00022741"/>
    </source>
</evidence>
<name>A0A545TEI4_9GAMM</name>
<reference evidence="3 4" key="1">
    <citation type="submission" date="2019-06" db="EMBL/GenBank/DDBJ databases">
        <title>Draft genome of Aliikangiella marina GYP-15.</title>
        <authorList>
            <person name="Wang G."/>
        </authorList>
    </citation>
    <scope>NUCLEOTIDE SEQUENCE [LARGE SCALE GENOMIC DNA]</scope>
    <source>
        <strain evidence="3 4">GYP-15</strain>
    </source>
</reference>
<evidence type="ECO:0000313" key="3">
    <source>
        <dbReference type="EMBL" id="TQV75642.1"/>
    </source>
</evidence>
<keyword evidence="1" id="KW-0547">Nucleotide-binding</keyword>
<dbReference type="GO" id="GO:0016887">
    <property type="term" value="F:ATP hydrolysis activity"/>
    <property type="evidence" value="ECO:0007669"/>
    <property type="project" value="TreeGrafter"/>
</dbReference>
<protein>
    <submittedName>
        <fullName evidence="3">MinD/ParA family protein</fullName>
    </submittedName>
</protein>
<dbReference type="InterPro" id="IPR033875">
    <property type="entry name" value="FlhG"/>
</dbReference>
<dbReference type="InterPro" id="IPR050625">
    <property type="entry name" value="ParA/MinD_ATPase"/>
</dbReference>
<dbReference type="PANTHER" id="PTHR43384:SF4">
    <property type="entry name" value="CELLULOSE BIOSYNTHESIS PROTEIN BCSQ-RELATED"/>
    <property type="match status" value="1"/>
</dbReference>
<dbReference type="Gene3D" id="3.40.50.300">
    <property type="entry name" value="P-loop containing nucleotide triphosphate hydrolases"/>
    <property type="match status" value="1"/>
</dbReference>
<dbReference type="InterPro" id="IPR033756">
    <property type="entry name" value="YlxH/NBP35"/>
</dbReference>
<dbReference type="FunFam" id="3.40.50.300:FF:000158">
    <property type="entry name" value="Site-determining protein"/>
    <property type="match status" value="1"/>
</dbReference>
<dbReference type="EMBL" id="VIKR01000002">
    <property type="protein sequence ID" value="TQV75642.1"/>
    <property type="molecule type" value="Genomic_DNA"/>
</dbReference>
<proteinExistence type="predicted"/>
<dbReference type="GO" id="GO:0005524">
    <property type="term" value="F:ATP binding"/>
    <property type="evidence" value="ECO:0007669"/>
    <property type="project" value="UniProtKB-KW"/>
</dbReference>
<dbReference type="SUPFAM" id="SSF52540">
    <property type="entry name" value="P-loop containing nucleoside triphosphate hydrolases"/>
    <property type="match status" value="1"/>
</dbReference>
<gene>
    <name evidence="3" type="ORF">FLL45_10535</name>
</gene>
<dbReference type="AlphaFoldDB" id="A0A545TEI4"/>
<dbReference type="GO" id="GO:0005829">
    <property type="term" value="C:cytosol"/>
    <property type="evidence" value="ECO:0007669"/>
    <property type="project" value="TreeGrafter"/>
</dbReference>
<dbReference type="Proteomes" id="UP000317839">
    <property type="component" value="Unassembled WGS sequence"/>
</dbReference>
<comment type="caution">
    <text evidence="3">The sequence shown here is derived from an EMBL/GenBank/DDBJ whole genome shotgun (WGS) entry which is preliminary data.</text>
</comment>
<dbReference type="OrthoDB" id="9816297at2"/>